<dbReference type="Proteomes" id="UP000799772">
    <property type="component" value="Unassembled WGS sequence"/>
</dbReference>
<organism evidence="2 3">
    <name type="scientific">Rhizodiscina lignyota</name>
    <dbReference type="NCBI Taxonomy" id="1504668"/>
    <lineage>
        <taxon>Eukaryota</taxon>
        <taxon>Fungi</taxon>
        <taxon>Dikarya</taxon>
        <taxon>Ascomycota</taxon>
        <taxon>Pezizomycotina</taxon>
        <taxon>Dothideomycetes</taxon>
        <taxon>Pleosporomycetidae</taxon>
        <taxon>Aulographales</taxon>
        <taxon>Rhizodiscinaceae</taxon>
        <taxon>Rhizodiscina</taxon>
    </lineage>
</organism>
<keyword evidence="1" id="KW-0472">Membrane</keyword>
<dbReference type="EMBL" id="ML978134">
    <property type="protein sequence ID" value="KAF2094489.1"/>
    <property type="molecule type" value="Genomic_DNA"/>
</dbReference>
<dbReference type="AlphaFoldDB" id="A0A9P4I8R1"/>
<gene>
    <name evidence="2" type="ORF">NA57DRAFT_60530</name>
</gene>
<reference evidence="2" key="1">
    <citation type="journal article" date="2020" name="Stud. Mycol.">
        <title>101 Dothideomycetes genomes: a test case for predicting lifestyles and emergence of pathogens.</title>
        <authorList>
            <person name="Haridas S."/>
            <person name="Albert R."/>
            <person name="Binder M."/>
            <person name="Bloem J."/>
            <person name="Labutti K."/>
            <person name="Salamov A."/>
            <person name="Andreopoulos B."/>
            <person name="Baker S."/>
            <person name="Barry K."/>
            <person name="Bills G."/>
            <person name="Bluhm B."/>
            <person name="Cannon C."/>
            <person name="Castanera R."/>
            <person name="Culley D."/>
            <person name="Daum C."/>
            <person name="Ezra D."/>
            <person name="Gonzalez J."/>
            <person name="Henrissat B."/>
            <person name="Kuo A."/>
            <person name="Liang C."/>
            <person name="Lipzen A."/>
            <person name="Lutzoni F."/>
            <person name="Magnuson J."/>
            <person name="Mondo S."/>
            <person name="Nolan M."/>
            <person name="Ohm R."/>
            <person name="Pangilinan J."/>
            <person name="Park H.-J."/>
            <person name="Ramirez L."/>
            <person name="Alfaro M."/>
            <person name="Sun H."/>
            <person name="Tritt A."/>
            <person name="Yoshinaga Y."/>
            <person name="Zwiers L.-H."/>
            <person name="Turgeon B."/>
            <person name="Goodwin S."/>
            <person name="Spatafora J."/>
            <person name="Crous P."/>
            <person name="Grigoriev I."/>
        </authorList>
    </citation>
    <scope>NUCLEOTIDE SEQUENCE</scope>
    <source>
        <strain evidence="2">CBS 133067</strain>
    </source>
</reference>
<accession>A0A9P4I8R1</accession>
<keyword evidence="3" id="KW-1185">Reference proteome</keyword>
<keyword evidence="1" id="KW-1133">Transmembrane helix</keyword>
<evidence type="ECO:0000256" key="1">
    <source>
        <dbReference type="SAM" id="Phobius"/>
    </source>
</evidence>
<feature type="transmembrane region" description="Helical" evidence="1">
    <location>
        <begin position="101"/>
        <end position="126"/>
    </location>
</feature>
<evidence type="ECO:0000313" key="3">
    <source>
        <dbReference type="Proteomes" id="UP000799772"/>
    </source>
</evidence>
<proteinExistence type="predicted"/>
<keyword evidence="1" id="KW-0812">Transmembrane</keyword>
<sequence length="208" mass="20634">MSAPASVVYGTVVTPTASWVEHGGSEALYTSVSTYKSLIDVVTGYSTSTLDYAPSDAAPLPDPLLKSLASANRAAGIDPGVGVDPGVAGSSAGSLSHGGEVGLVVVGALGGAIAGLAALLAGLVYWRKWRNRRQGREHLKAMSDAEAAGEPQVVETILANNAGANQASMVEAAGAPRVVETVQPAGGATGGTVAQAPAAETVETVQVA</sequence>
<evidence type="ECO:0000313" key="2">
    <source>
        <dbReference type="EMBL" id="KAF2094489.1"/>
    </source>
</evidence>
<protein>
    <submittedName>
        <fullName evidence="2">Uncharacterized protein</fullName>
    </submittedName>
</protein>
<name>A0A9P4I8R1_9PEZI</name>
<comment type="caution">
    <text evidence="2">The sequence shown here is derived from an EMBL/GenBank/DDBJ whole genome shotgun (WGS) entry which is preliminary data.</text>
</comment>